<evidence type="ECO:0000313" key="4">
    <source>
        <dbReference type="EMBL" id="RPB25845.1"/>
    </source>
</evidence>
<dbReference type="Pfam" id="PF17649">
    <property type="entry name" value="VPS38"/>
    <property type="match status" value="1"/>
</dbReference>
<evidence type="ECO:0000256" key="2">
    <source>
        <dbReference type="SAM" id="Coils"/>
    </source>
</evidence>
<dbReference type="GO" id="GO:0035493">
    <property type="term" value="P:SNARE complex assembly"/>
    <property type="evidence" value="ECO:0007669"/>
    <property type="project" value="TreeGrafter"/>
</dbReference>
<evidence type="ECO:0000256" key="3">
    <source>
        <dbReference type="SAM" id="MobiDB-lite"/>
    </source>
</evidence>
<dbReference type="PANTHER" id="PTHR15157">
    <property type="entry name" value="UV RADIATION RESISTANCE-ASSOCIATED GENE PROTEIN"/>
    <property type="match status" value="1"/>
</dbReference>
<feature type="region of interest" description="Disordered" evidence="3">
    <location>
        <begin position="1"/>
        <end position="24"/>
    </location>
</feature>
<dbReference type="Proteomes" id="UP000267821">
    <property type="component" value="Unassembled WGS sequence"/>
</dbReference>
<feature type="coiled-coil region" evidence="2">
    <location>
        <begin position="330"/>
        <end position="357"/>
    </location>
</feature>
<name>A0A3N4M703_9PEZI</name>
<evidence type="ECO:0000256" key="1">
    <source>
        <dbReference type="ARBA" id="ARBA00023054"/>
    </source>
</evidence>
<dbReference type="GO" id="GO:0000323">
    <property type="term" value="C:lytic vacuole"/>
    <property type="evidence" value="ECO:0007669"/>
    <property type="project" value="TreeGrafter"/>
</dbReference>
<sequence>MPPEAAYGVQGIPDGAPRRKKARERPLLAPWGRKLRHLNGIALRNISEKPPVRPRGKSNDDASIAGSWRSSTQILTIQEEAALSHSKSSSDLRASAAAAQLNATDTAKGRWRRSTLRIDDPLSIQRLFEEAPSTRLPDTFFTLHHTSAKEDPIYISEIISQSTNPTFKPFYLLDCGPAISWLDSVTIRIWVNTTEGENFKLLLDLEVALAALQFIGTQLDTFRQPLPQNCVIFSLTDGVYTLLTDIPIHVKSSEAPKHEPKIHEELKETSSYESLMKLRTLEECIWDAELTRVKLSKSIEAILNREKNSIHSARKVGQARDDLQTVHGYLKTERQRLESAVENRDRLRESLEARRLEVAKASEHRKSTEKHLVDARLKLAECKEMLKLTVEGISGQQRRIITELQKIYAIEPIPDKPLAFTICNLHLPNTEFEDQDDDTVAAALGYTAHLVYLLSFYLKVYLRYPVQPMGSNSSIRDPISIIQGSRNFPLYPKGQVAYRFEYAVFLLNKDIEMLMSSQSLVIVDLRNTLPNLKYLLYVITSSGKTPIPDREWPSAPFRLLKPKASKEQDKESGGRLTAGIAGKQPVSVSASPISTIGDFTYPRLHRDRSIIGLQG</sequence>
<organism evidence="4 5">
    <name type="scientific">Terfezia boudieri ATCC MYA-4762</name>
    <dbReference type="NCBI Taxonomy" id="1051890"/>
    <lineage>
        <taxon>Eukaryota</taxon>
        <taxon>Fungi</taxon>
        <taxon>Dikarya</taxon>
        <taxon>Ascomycota</taxon>
        <taxon>Pezizomycotina</taxon>
        <taxon>Pezizomycetes</taxon>
        <taxon>Pezizales</taxon>
        <taxon>Pezizaceae</taxon>
        <taxon>Terfezia</taxon>
    </lineage>
</organism>
<keyword evidence="1 2" id="KW-0175">Coiled coil</keyword>
<feature type="region of interest" description="Disordered" evidence="3">
    <location>
        <begin position="46"/>
        <end position="65"/>
    </location>
</feature>
<dbReference type="GO" id="GO:0000149">
    <property type="term" value="F:SNARE binding"/>
    <property type="evidence" value="ECO:0007669"/>
    <property type="project" value="TreeGrafter"/>
</dbReference>
<gene>
    <name evidence="4" type="ORF">L211DRAFT_821722</name>
</gene>
<dbReference type="STRING" id="1051890.A0A3N4M703"/>
<dbReference type="GO" id="GO:0034272">
    <property type="term" value="C:phosphatidylinositol 3-kinase complex, class III, type II"/>
    <property type="evidence" value="ECO:0007669"/>
    <property type="project" value="InterPro"/>
</dbReference>
<protein>
    <recommendedName>
        <fullName evidence="6">UV radiation resistance-associated gene protein</fullName>
    </recommendedName>
</protein>
<dbReference type="OrthoDB" id="72772at2759"/>
<evidence type="ECO:0008006" key="6">
    <source>
        <dbReference type="Google" id="ProtNLM"/>
    </source>
</evidence>
<accession>A0A3N4M703</accession>
<dbReference type="AlphaFoldDB" id="A0A3N4M703"/>
<dbReference type="InterPro" id="IPR040939">
    <property type="entry name" value="Vps38"/>
</dbReference>
<evidence type="ECO:0000313" key="5">
    <source>
        <dbReference type="Proteomes" id="UP000267821"/>
    </source>
</evidence>
<dbReference type="EMBL" id="ML121536">
    <property type="protein sequence ID" value="RPB25845.1"/>
    <property type="molecule type" value="Genomic_DNA"/>
</dbReference>
<dbReference type="PANTHER" id="PTHR15157:SF5">
    <property type="entry name" value="UV RADIATION RESISTANCE-ASSOCIATED GENE PROTEIN"/>
    <property type="match status" value="1"/>
</dbReference>
<keyword evidence="5" id="KW-1185">Reference proteome</keyword>
<dbReference type="InParanoid" id="A0A3N4M703"/>
<dbReference type="GO" id="GO:0005768">
    <property type="term" value="C:endosome"/>
    <property type="evidence" value="ECO:0007669"/>
    <property type="project" value="TreeGrafter"/>
</dbReference>
<proteinExistence type="predicted"/>
<reference evidence="4 5" key="1">
    <citation type="journal article" date="2018" name="Nat. Ecol. Evol.">
        <title>Pezizomycetes genomes reveal the molecular basis of ectomycorrhizal truffle lifestyle.</title>
        <authorList>
            <person name="Murat C."/>
            <person name="Payen T."/>
            <person name="Noel B."/>
            <person name="Kuo A."/>
            <person name="Morin E."/>
            <person name="Chen J."/>
            <person name="Kohler A."/>
            <person name="Krizsan K."/>
            <person name="Balestrini R."/>
            <person name="Da Silva C."/>
            <person name="Montanini B."/>
            <person name="Hainaut M."/>
            <person name="Levati E."/>
            <person name="Barry K.W."/>
            <person name="Belfiori B."/>
            <person name="Cichocki N."/>
            <person name="Clum A."/>
            <person name="Dockter R.B."/>
            <person name="Fauchery L."/>
            <person name="Guy J."/>
            <person name="Iotti M."/>
            <person name="Le Tacon F."/>
            <person name="Lindquist E.A."/>
            <person name="Lipzen A."/>
            <person name="Malagnac F."/>
            <person name="Mello A."/>
            <person name="Molinier V."/>
            <person name="Miyauchi S."/>
            <person name="Poulain J."/>
            <person name="Riccioni C."/>
            <person name="Rubini A."/>
            <person name="Sitrit Y."/>
            <person name="Splivallo R."/>
            <person name="Traeger S."/>
            <person name="Wang M."/>
            <person name="Zifcakova L."/>
            <person name="Wipf D."/>
            <person name="Zambonelli A."/>
            <person name="Paolocci F."/>
            <person name="Nowrousian M."/>
            <person name="Ottonello S."/>
            <person name="Baldrian P."/>
            <person name="Spatafora J.W."/>
            <person name="Henrissat B."/>
            <person name="Nagy L.G."/>
            <person name="Aury J.M."/>
            <person name="Wincker P."/>
            <person name="Grigoriev I.V."/>
            <person name="Bonfante P."/>
            <person name="Martin F.M."/>
        </authorList>
    </citation>
    <scope>NUCLEOTIDE SEQUENCE [LARGE SCALE GENOMIC DNA]</scope>
    <source>
        <strain evidence="4 5">ATCC MYA-4762</strain>
    </source>
</reference>